<dbReference type="RefSeq" id="WP_269332501.1">
    <property type="nucleotide sequence ID" value="NZ_JAMZFT010000002.1"/>
</dbReference>
<evidence type="ECO:0000313" key="4">
    <source>
        <dbReference type="Proteomes" id="UP001055804"/>
    </source>
</evidence>
<dbReference type="InterPro" id="IPR005490">
    <property type="entry name" value="LD_TPept_cat_dom"/>
</dbReference>
<evidence type="ECO:0000259" key="2">
    <source>
        <dbReference type="PROSITE" id="PS52029"/>
    </source>
</evidence>
<dbReference type="GO" id="GO:0016740">
    <property type="term" value="F:transferase activity"/>
    <property type="evidence" value="ECO:0007669"/>
    <property type="project" value="InterPro"/>
</dbReference>
<feature type="active site" description="Proton donor/acceptor" evidence="1">
    <location>
        <position position="128"/>
    </location>
</feature>
<gene>
    <name evidence="3" type="ORF">NJQ99_09015</name>
</gene>
<proteinExistence type="predicted"/>
<organism evidence="3 4">
    <name type="scientific">Futiania mangrovi</name>
    <dbReference type="NCBI Taxonomy" id="2959716"/>
    <lineage>
        <taxon>Bacteria</taxon>
        <taxon>Pseudomonadati</taxon>
        <taxon>Pseudomonadota</taxon>
        <taxon>Alphaproteobacteria</taxon>
        <taxon>Futianiales</taxon>
        <taxon>Futianiaceae</taxon>
        <taxon>Futiania</taxon>
    </lineage>
</organism>
<evidence type="ECO:0000313" key="3">
    <source>
        <dbReference type="EMBL" id="MCP1336546.1"/>
    </source>
</evidence>
<comment type="pathway">
    <text evidence="1">Cell wall biogenesis; peptidoglycan biosynthesis.</text>
</comment>
<comment type="caution">
    <text evidence="3">The sequence shown here is derived from an EMBL/GenBank/DDBJ whole genome shotgun (WGS) entry which is preliminary data.</text>
</comment>
<dbReference type="GO" id="GO:0008360">
    <property type="term" value="P:regulation of cell shape"/>
    <property type="evidence" value="ECO:0007669"/>
    <property type="project" value="UniProtKB-UniRule"/>
</dbReference>
<dbReference type="EMBL" id="JAMZFT010000002">
    <property type="protein sequence ID" value="MCP1336546.1"/>
    <property type="molecule type" value="Genomic_DNA"/>
</dbReference>
<protein>
    <submittedName>
        <fullName evidence="3">L,D-transpeptidase family protein</fullName>
    </submittedName>
</protein>
<reference evidence="3" key="1">
    <citation type="submission" date="2022-06" db="EMBL/GenBank/DDBJ databases">
        <title>Isolation and Genomics of Futiania mangrovii gen. nov., sp. nov., a Rare and Metabolically-versatile member in the Class Alphaproteobacteria.</title>
        <authorList>
            <person name="Liu L."/>
            <person name="Huang W.-C."/>
            <person name="Pan J."/>
            <person name="Li J."/>
            <person name="Huang Y."/>
            <person name="Du H."/>
            <person name="Liu Y."/>
            <person name="Li M."/>
        </authorList>
    </citation>
    <scope>NUCLEOTIDE SEQUENCE</scope>
    <source>
        <strain evidence="3">FT118</strain>
    </source>
</reference>
<keyword evidence="1" id="KW-0133">Cell shape</keyword>
<keyword evidence="4" id="KW-1185">Reference proteome</keyword>
<accession>A0A9J6PKE7</accession>
<dbReference type="GO" id="GO:0009252">
    <property type="term" value="P:peptidoglycan biosynthetic process"/>
    <property type="evidence" value="ECO:0007669"/>
    <property type="project" value="UniProtKB-KW"/>
</dbReference>
<dbReference type="Pfam" id="PF03734">
    <property type="entry name" value="YkuD"/>
    <property type="match status" value="1"/>
</dbReference>
<keyword evidence="1" id="KW-0573">Peptidoglycan synthesis</keyword>
<dbReference type="Proteomes" id="UP001055804">
    <property type="component" value="Unassembled WGS sequence"/>
</dbReference>
<dbReference type="GO" id="GO:0071555">
    <property type="term" value="P:cell wall organization"/>
    <property type="evidence" value="ECO:0007669"/>
    <property type="project" value="UniProtKB-UniRule"/>
</dbReference>
<sequence>MRLVVAPDGRARFGSWEMRCAIGRGGVVADKHEGDGATPAGIVHPVAVLYRSGRVIPPATALPLTPIRPGDGWCDAPGDPAYNGPVRHPYRAGAEHLWRADHLYDLVVVTDHNRDPAIPGAGSAVFLHLARPGYAPTEGCIAFARADLRRLVSRLTPETGIEVLPG</sequence>
<dbReference type="PANTHER" id="PTHR38589:SF1">
    <property type="entry name" value="BLR0621 PROTEIN"/>
    <property type="match status" value="1"/>
</dbReference>
<evidence type="ECO:0000256" key="1">
    <source>
        <dbReference type="PROSITE-ProRule" id="PRU01373"/>
    </source>
</evidence>
<keyword evidence="1" id="KW-0961">Cell wall biogenesis/degradation</keyword>
<name>A0A9J6PKE7_9PROT</name>
<feature type="domain" description="L,D-TPase catalytic" evidence="2">
    <location>
        <begin position="1"/>
        <end position="164"/>
    </location>
</feature>
<dbReference type="PROSITE" id="PS52029">
    <property type="entry name" value="LD_TPASE"/>
    <property type="match status" value="1"/>
</dbReference>
<dbReference type="PANTHER" id="PTHR38589">
    <property type="entry name" value="BLR0621 PROTEIN"/>
    <property type="match status" value="1"/>
</dbReference>
<feature type="active site" description="Nucleophile" evidence="1">
    <location>
        <position position="140"/>
    </location>
</feature>
<dbReference type="AlphaFoldDB" id="A0A9J6PKE7"/>